<protein>
    <submittedName>
        <fullName evidence="3">Methyltransferase domain-containing protein</fullName>
    </submittedName>
</protein>
<reference evidence="3 4" key="1">
    <citation type="submission" date="2024-04" db="EMBL/GenBank/DDBJ databases">
        <title>Novel Shewanella species isolated from Baltic Sea sediments.</title>
        <authorList>
            <person name="Martin-Rodriguez A.J."/>
            <person name="Fernandez-Juarez V."/>
            <person name="Valeriano V.D."/>
            <person name="Mihindukulasooriya I."/>
            <person name="Ceresnova L."/>
            <person name="Joffre E."/>
            <person name="Jensie-Markopoulos S."/>
            <person name="Moore E.R.B."/>
            <person name="Sjoling A."/>
        </authorList>
    </citation>
    <scope>NUCLEOTIDE SEQUENCE [LARGE SCALE GENOMIC DNA]</scope>
    <source>
        <strain evidence="3 4">VAX-SP0-0CM-1</strain>
    </source>
</reference>
<dbReference type="GO" id="GO:0032259">
    <property type="term" value="P:methylation"/>
    <property type="evidence" value="ECO:0007669"/>
    <property type="project" value="UniProtKB-KW"/>
</dbReference>
<dbReference type="CDD" id="cd02440">
    <property type="entry name" value="AdoMet_MTases"/>
    <property type="match status" value="1"/>
</dbReference>
<dbReference type="Gene3D" id="3.40.50.150">
    <property type="entry name" value="Vaccinia Virus protein VP39"/>
    <property type="match status" value="1"/>
</dbReference>
<feature type="domain" description="Methyltransferase type 11" evidence="2">
    <location>
        <begin position="137"/>
        <end position="218"/>
    </location>
</feature>
<dbReference type="PANTHER" id="PTHR42912">
    <property type="entry name" value="METHYLTRANSFERASE"/>
    <property type="match status" value="1"/>
</dbReference>
<evidence type="ECO:0000256" key="1">
    <source>
        <dbReference type="SAM" id="MobiDB-lite"/>
    </source>
</evidence>
<dbReference type="InterPro" id="IPR029063">
    <property type="entry name" value="SAM-dependent_MTases_sf"/>
</dbReference>
<dbReference type="InterPro" id="IPR050508">
    <property type="entry name" value="Methyltransf_Superfamily"/>
</dbReference>
<dbReference type="RefSeq" id="WP_311906888.1">
    <property type="nucleotide sequence ID" value="NZ_JAUOEV010000032.1"/>
</dbReference>
<dbReference type="Proteomes" id="UP001489333">
    <property type="component" value="Unassembled WGS sequence"/>
</dbReference>
<sequence length="368" mass="39622">MPSPIKSSKPNVSESKYCESTPYELNVSESAVMQAFEKQAIEKPAVGKRAIDKESNVHGAQIAERFSAAAHSYQDHNQLQRLSAASLLSEFTAKGHLLDIGAGPGTDFAAYHCAHQSAHHSDHESAHQSGCQSEHHSEHGSTLNPSTTVFAVDIALGMLHKLKQTYPDYHGVCADAECLPFVDGCIDVIYSNLALQWCGNFAAAVAEMARVLKPNGECHLSLVAQGSLNQLAELGLRLNDFSTLESLKAAFKLDTWQSLEVQLIPMTVHFDTLKTLLYSIKGVGASVQSLSSSHSAHSISSANSTRLIDSTTQAAGEVAGAIAAADLAPRLRGRQDWLAMQAKAESLRVPQGLPLTYQIVQIRARRGI</sequence>
<name>A0ABU9UXH8_9GAMM</name>
<evidence type="ECO:0000313" key="4">
    <source>
        <dbReference type="Proteomes" id="UP001489333"/>
    </source>
</evidence>
<dbReference type="Pfam" id="PF08241">
    <property type="entry name" value="Methyltransf_11"/>
    <property type="match status" value="1"/>
</dbReference>
<comment type="caution">
    <text evidence="3">The sequence shown here is derived from an EMBL/GenBank/DDBJ whole genome shotgun (WGS) entry which is preliminary data.</text>
</comment>
<evidence type="ECO:0000313" key="3">
    <source>
        <dbReference type="EMBL" id="MEM6250953.1"/>
    </source>
</evidence>
<dbReference type="InterPro" id="IPR013216">
    <property type="entry name" value="Methyltransf_11"/>
</dbReference>
<gene>
    <name evidence="3" type="ORF">AAGS29_20365</name>
</gene>
<dbReference type="SUPFAM" id="SSF53335">
    <property type="entry name" value="S-adenosyl-L-methionine-dependent methyltransferases"/>
    <property type="match status" value="1"/>
</dbReference>
<accession>A0ABU9UXH8</accession>
<dbReference type="PANTHER" id="PTHR42912:SF99">
    <property type="entry name" value="METHYLTRANSFERASE TYPE 12 DOMAIN-CONTAINING PROTEIN"/>
    <property type="match status" value="1"/>
</dbReference>
<dbReference type="EMBL" id="JBCHKU010000040">
    <property type="protein sequence ID" value="MEM6250953.1"/>
    <property type="molecule type" value="Genomic_DNA"/>
</dbReference>
<keyword evidence="4" id="KW-1185">Reference proteome</keyword>
<evidence type="ECO:0000259" key="2">
    <source>
        <dbReference type="Pfam" id="PF08241"/>
    </source>
</evidence>
<keyword evidence="3" id="KW-0808">Transferase</keyword>
<organism evidence="3 4">
    <name type="scientific">Shewanella vaxholmensis</name>
    <dbReference type="NCBI Taxonomy" id="3063535"/>
    <lineage>
        <taxon>Bacteria</taxon>
        <taxon>Pseudomonadati</taxon>
        <taxon>Pseudomonadota</taxon>
        <taxon>Gammaproteobacteria</taxon>
        <taxon>Alteromonadales</taxon>
        <taxon>Shewanellaceae</taxon>
        <taxon>Shewanella</taxon>
    </lineage>
</organism>
<proteinExistence type="predicted"/>
<feature type="region of interest" description="Disordered" evidence="1">
    <location>
        <begin position="122"/>
        <end position="144"/>
    </location>
</feature>
<keyword evidence="3" id="KW-0489">Methyltransferase</keyword>
<dbReference type="GO" id="GO:0008168">
    <property type="term" value="F:methyltransferase activity"/>
    <property type="evidence" value="ECO:0007669"/>
    <property type="project" value="UniProtKB-KW"/>
</dbReference>